<dbReference type="EC" id="1.2.1.70" evidence="3 8"/>
<dbReference type="Proteomes" id="UP001240171">
    <property type="component" value="Unassembled WGS sequence"/>
</dbReference>
<feature type="binding site" evidence="8">
    <location>
        <position position="109"/>
    </location>
    <ligand>
        <name>substrate</name>
    </ligand>
</feature>
<comment type="catalytic activity">
    <reaction evidence="7 8 9">
        <text>(S)-4-amino-5-oxopentanoate + tRNA(Glu) + NADP(+) = L-glutamyl-tRNA(Glu) + NADPH + H(+)</text>
        <dbReference type="Rhea" id="RHEA:12344"/>
        <dbReference type="Rhea" id="RHEA-COMP:9663"/>
        <dbReference type="Rhea" id="RHEA-COMP:9680"/>
        <dbReference type="ChEBI" id="CHEBI:15378"/>
        <dbReference type="ChEBI" id="CHEBI:57501"/>
        <dbReference type="ChEBI" id="CHEBI:57783"/>
        <dbReference type="ChEBI" id="CHEBI:58349"/>
        <dbReference type="ChEBI" id="CHEBI:78442"/>
        <dbReference type="ChEBI" id="CHEBI:78520"/>
        <dbReference type="EC" id="1.2.1.70"/>
    </reaction>
</comment>
<dbReference type="PANTHER" id="PTHR43013">
    <property type="entry name" value="GLUTAMYL-TRNA REDUCTASE"/>
    <property type="match status" value="1"/>
</dbReference>
<comment type="subunit">
    <text evidence="8">Homodimer.</text>
</comment>
<dbReference type="SUPFAM" id="SSF69075">
    <property type="entry name" value="Glutamyl tRNA-reductase dimerization domain"/>
    <property type="match status" value="1"/>
</dbReference>
<evidence type="ECO:0000313" key="14">
    <source>
        <dbReference type="EMBL" id="MDO7906902.1"/>
    </source>
</evidence>
<name>A0ABT9CCB6_9BACL</name>
<comment type="function">
    <text evidence="8">Catalyzes the NADPH-dependent reduction of glutamyl-tRNA(Glu) to glutamate 1-semialdehyde (GSA).</text>
</comment>
<dbReference type="PIRSF" id="PIRSF000445">
    <property type="entry name" value="4pyrrol_synth_GluRdtase"/>
    <property type="match status" value="1"/>
</dbReference>
<dbReference type="InterPro" id="IPR000343">
    <property type="entry name" value="4pyrrol_synth_GluRdtase"/>
</dbReference>
<comment type="caution">
    <text evidence="14">The sequence shown here is derived from an EMBL/GenBank/DDBJ whole genome shotgun (WGS) entry which is preliminary data.</text>
</comment>
<evidence type="ECO:0000256" key="2">
    <source>
        <dbReference type="ARBA" id="ARBA00005916"/>
    </source>
</evidence>
<proteinExistence type="inferred from homology"/>
<feature type="region of interest" description="Disordered" evidence="10">
    <location>
        <begin position="428"/>
        <end position="465"/>
    </location>
</feature>
<protein>
    <recommendedName>
        <fullName evidence="3 8">Glutamyl-tRNA reductase</fullName>
        <shortName evidence="8">GluTR</shortName>
        <ecNumber evidence="3 8">1.2.1.70</ecNumber>
    </recommendedName>
</protein>
<evidence type="ECO:0000259" key="11">
    <source>
        <dbReference type="Pfam" id="PF00745"/>
    </source>
</evidence>
<keyword evidence="15" id="KW-1185">Reference proteome</keyword>
<evidence type="ECO:0000256" key="7">
    <source>
        <dbReference type="ARBA" id="ARBA00047464"/>
    </source>
</evidence>
<dbReference type="InterPro" id="IPR015895">
    <property type="entry name" value="4pyrrol_synth_GluRdtase_N"/>
</dbReference>
<dbReference type="EMBL" id="JAUQTB010000005">
    <property type="protein sequence ID" value="MDO7906902.1"/>
    <property type="molecule type" value="Genomic_DNA"/>
</dbReference>
<dbReference type="InterPro" id="IPR036343">
    <property type="entry name" value="GluRdtase_N_sf"/>
</dbReference>
<dbReference type="GO" id="GO:0008883">
    <property type="term" value="F:glutamyl-tRNA reductase activity"/>
    <property type="evidence" value="ECO:0007669"/>
    <property type="project" value="UniProtKB-EC"/>
</dbReference>
<comment type="similarity">
    <text evidence="2 8 9">Belongs to the glutamyl-tRNA reductase family.</text>
</comment>
<feature type="domain" description="Glutamyl-tRNA reductase N-terminal" evidence="13">
    <location>
        <begin position="6"/>
        <end position="156"/>
    </location>
</feature>
<evidence type="ECO:0000256" key="4">
    <source>
        <dbReference type="ARBA" id="ARBA00022857"/>
    </source>
</evidence>
<dbReference type="InterPro" id="IPR018214">
    <property type="entry name" value="GluRdtase_CS"/>
</dbReference>
<comment type="miscellaneous">
    <text evidence="8">During catalysis, the active site Cys acts as a nucleophile attacking the alpha-carbonyl group of tRNA-bound glutamate with the formation of a thioester intermediate between enzyme and glutamate, and the concomitant release of tRNA(Glu). The thioester intermediate is finally reduced by direct hydride transfer from NADPH, to form the product GSA.</text>
</comment>
<dbReference type="SUPFAM" id="SSF69742">
    <property type="entry name" value="Glutamyl tRNA-reductase catalytic, N-terminal domain"/>
    <property type="match status" value="1"/>
</dbReference>
<feature type="binding site" evidence="8">
    <location>
        <position position="120"/>
    </location>
    <ligand>
        <name>substrate</name>
    </ligand>
</feature>
<comment type="domain">
    <text evidence="8">Possesses an unusual extended V-shaped dimeric structure with each monomer consisting of three distinct domains arranged along a curved 'spinal' alpha-helix. The N-terminal catalytic domain specifically recognizes the glutamate moiety of the substrate. The second domain is the NADPH-binding domain, and the third C-terminal domain is responsible for dimerization.</text>
</comment>
<keyword evidence="6 8" id="KW-0627">Porphyrin biosynthesis</keyword>
<comment type="pathway">
    <text evidence="1 8 9">Porphyrin-containing compound metabolism; protoporphyrin-IX biosynthesis; 5-aminolevulinate from L-glutamyl-tRNA(Glu): step 1/2.</text>
</comment>
<evidence type="ECO:0000256" key="9">
    <source>
        <dbReference type="RuleBase" id="RU000584"/>
    </source>
</evidence>
<dbReference type="InterPro" id="IPR006151">
    <property type="entry name" value="Shikm_DH/Glu-tRNA_Rdtase"/>
</dbReference>
<evidence type="ECO:0000259" key="12">
    <source>
        <dbReference type="Pfam" id="PF01488"/>
    </source>
</evidence>
<dbReference type="HAMAP" id="MF_00087">
    <property type="entry name" value="Glu_tRNA_reductase"/>
    <property type="match status" value="1"/>
</dbReference>
<feature type="site" description="Important for activity" evidence="8">
    <location>
        <position position="99"/>
    </location>
</feature>
<reference evidence="14 15" key="1">
    <citation type="submission" date="2023-07" db="EMBL/GenBank/DDBJ databases">
        <title>Paenibacillus sp. JX-17 nov. isolated from soil.</title>
        <authorList>
            <person name="Wan Y."/>
            <person name="Liu B."/>
        </authorList>
    </citation>
    <scope>NUCLEOTIDE SEQUENCE [LARGE SCALE GENOMIC DNA]</scope>
    <source>
        <strain evidence="14 15">JX-17</strain>
    </source>
</reference>
<dbReference type="Pfam" id="PF01488">
    <property type="entry name" value="Shikimate_DH"/>
    <property type="match status" value="1"/>
</dbReference>
<dbReference type="InterPro" id="IPR015896">
    <property type="entry name" value="4pyrrol_synth_GluRdtase_dimer"/>
</dbReference>
<feature type="binding site" evidence="8">
    <location>
        <begin position="114"/>
        <end position="116"/>
    </location>
    <ligand>
        <name>substrate</name>
    </ligand>
</feature>
<dbReference type="Gene3D" id="3.40.50.720">
    <property type="entry name" value="NAD(P)-binding Rossmann-like Domain"/>
    <property type="match status" value="1"/>
</dbReference>
<dbReference type="NCBIfam" id="TIGR01035">
    <property type="entry name" value="hemA"/>
    <property type="match status" value="1"/>
</dbReference>
<evidence type="ECO:0000256" key="8">
    <source>
        <dbReference type="HAMAP-Rule" id="MF_00087"/>
    </source>
</evidence>
<dbReference type="CDD" id="cd05213">
    <property type="entry name" value="NAD_bind_Glutamyl_tRNA_reduct"/>
    <property type="match status" value="1"/>
</dbReference>
<evidence type="ECO:0000256" key="3">
    <source>
        <dbReference type="ARBA" id="ARBA00012970"/>
    </source>
</evidence>
<keyword evidence="5 8" id="KW-0560">Oxidoreductase</keyword>
<dbReference type="Pfam" id="PF05201">
    <property type="entry name" value="GlutR_N"/>
    <property type="match status" value="1"/>
</dbReference>
<evidence type="ECO:0000259" key="13">
    <source>
        <dbReference type="Pfam" id="PF05201"/>
    </source>
</evidence>
<evidence type="ECO:0000313" key="15">
    <source>
        <dbReference type="Proteomes" id="UP001240171"/>
    </source>
</evidence>
<dbReference type="SUPFAM" id="SSF51735">
    <property type="entry name" value="NAD(P)-binding Rossmann-fold domains"/>
    <property type="match status" value="1"/>
</dbReference>
<dbReference type="InterPro" id="IPR036453">
    <property type="entry name" value="GluRdtase_dimer_dom_sf"/>
</dbReference>
<dbReference type="InterPro" id="IPR036291">
    <property type="entry name" value="NAD(P)-bd_dom_sf"/>
</dbReference>
<evidence type="ECO:0000256" key="6">
    <source>
        <dbReference type="ARBA" id="ARBA00023244"/>
    </source>
</evidence>
<organism evidence="14 15">
    <name type="scientific">Paenibacillus lacisoli</name>
    <dbReference type="NCBI Taxonomy" id="3064525"/>
    <lineage>
        <taxon>Bacteria</taxon>
        <taxon>Bacillati</taxon>
        <taxon>Bacillota</taxon>
        <taxon>Bacilli</taxon>
        <taxon>Bacillales</taxon>
        <taxon>Paenibacillaceae</taxon>
        <taxon>Paenibacillus</taxon>
    </lineage>
</organism>
<feature type="domain" description="Tetrapyrrole biosynthesis glutamyl-tRNA reductase dimerisation" evidence="11">
    <location>
        <begin position="320"/>
        <end position="419"/>
    </location>
</feature>
<feature type="binding site" evidence="8">
    <location>
        <begin position="189"/>
        <end position="194"/>
    </location>
    <ligand>
        <name>NADP(+)</name>
        <dbReference type="ChEBI" id="CHEBI:58349"/>
    </ligand>
</feature>
<dbReference type="PANTHER" id="PTHR43013:SF1">
    <property type="entry name" value="GLUTAMYL-TRNA REDUCTASE"/>
    <property type="match status" value="1"/>
</dbReference>
<accession>A0ABT9CCB6</accession>
<feature type="binding site" evidence="8">
    <location>
        <begin position="49"/>
        <end position="52"/>
    </location>
    <ligand>
        <name>substrate</name>
    </ligand>
</feature>
<keyword evidence="4 8" id="KW-0521">NADP</keyword>
<feature type="domain" description="Quinate/shikimate 5-dehydrogenase/glutamyl-tRNA reductase" evidence="12">
    <location>
        <begin position="171"/>
        <end position="306"/>
    </location>
</feature>
<evidence type="ECO:0000256" key="5">
    <source>
        <dbReference type="ARBA" id="ARBA00023002"/>
    </source>
</evidence>
<feature type="active site" description="Nucleophile" evidence="8">
    <location>
        <position position="50"/>
    </location>
</feature>
<sequence>MHIVVVGLNYRTAPVEVRERFTFAEKDLPEALEQLQQTKGVLEGVIVATCNRTELYVVVDRLHMCGYFIRSFMEQWFQVPREQFTQHLYIYEDEQAINHLMRVTCGLDSMVIGETQILGQVKHAFLTAQAKRSTGTWFNMLFKQAVTLGKRAHSETTIGESAVSVSYAAVELGKRIFGMFTDKKVLILGAGKMSELTVKHLYAGGAAEVVVANRTLARAQELASKFHGTPCTIEEGMARLSDVDIVISSTGAEGYVLDADTVREGMKRRQARPLFMIDIAVPRDIDPAIGQLSNVFLYDIDDLEGIVESNLEMRRTEAAKIEVMIENETEAFYQWLKTLGVRPVIRALQEKGAAIHQETLESLFNKLPELDEHQRKVISRLTKSIVNQMSSDPINRIKEMAVEKQGAEALEMFTHIFALEDRLEDAAEKVEQSHASATHKQVDRTQKGSGNTRGALPAAFAPANL</sequence>
<dbReference type="NCBIfam" id="NF000744">
    <property type="entry name" value="PRK00045.1-3"/>
    <property type="match status" value="1"/>
</dbReference>
<gene>
    <name evidence="8 14" type="primary">hemA</name>
    <name evidence="14" type="ORF">Q5741_10790</name>
</gene>
<evidence type="ECO:0000256" key="1">
    <source>
        <dbReference type="ARBA" id="ARBA00005059"/>
    </source>
</evidence>
<evidence type="ECO:0000256" key="10">
    <source>
        <dbReference type="SAM" id="MobiDB-lite"/>
    </source>
</evidence>
<dbReference type="PROSITE" id="PS00747">
    <property type="entry name" value="GLUTR"/>
    <property type="match status" value="1"/>
</dbReference>
<dbReference type="Pfam" id="PF00745">
    <property type="entry name" value="GlutR_dimer"/>
    <property type="match status" value="1"/>
</dbReference>
<dbReference type="RefSeq" id="WP_305024107.1">
    <property type="nucleotide sequence ID" value="NZ_JAUQTB010000005.1"/>
</dbReference>
<dbReference type="Gene3D" id="3.30.460.30">
    <property type="entry name" value="Glutamyl-tRNA reductase, N-terminal domain"/>
    <property type="match status" value="1"/>
</dbReference>